<dbReference type="EMBL" id="SJSO01000004">
    <property type="protein sequence ID" value="TCD28103.1"/>
    <property type="molecule type" value="Genomic_DNA"/>
</dbReference>
<evidence type="ECO:0000313" key="1">
    <source>
        <dbReference type="EMBL" id="TCD28103.1"/>
    </source>
</evidence>
<reference evidence="1 2" key="1">
    <citation type="submission" date="2019-02" db="EMBL/GenBank/DDBJ databases">
        <title>Pedobacter sp. RP-3-21 sp. nov., isolated from Arctic soil.</title>
        <authorList>
            <person name="Dahal R.H."/>
        </authorList>
    </citation>
    <scope>NUCLEOTIDE SEQUENCE [LARGE SCALE GENOMIC DNA]</scope>
    <source>
        <strain evidence="1 2">RP-3-21</strain>
    </source>
</reference>
<name>A0A4R0Q1N7_9SPHI</name>
<evidence type="ECO:0000313" key="2">
    <source>
        <dbReference type="Proteomes" id="UP000293925"/>
    </source>
</evidence>
<dbReference type="RefSeq" id="WP_131528024.1">
    <property type="nucleotide sequence ID" value="NZ_SJSO01000004.1"/>
</dbReference>
<proteinExistence type="predicted"/>
<dbReference type="AlphaFoldDB" id="A0A4R0Q1N7"/>
<comment type="caution">
    <text evidence="1">The sequence shown here is derived from an EMBL/GenBank/DDBJ whole genome shotgun (WGS) entry which is preliminary data.</text>
</comment>
<organism evidence="1 2">
    <name type="scientific">Pedobacter psychrodurus</name>
    <dbReference type="NCBI Taxonomy" id="2530456"/>
    <lineage>
        <taxon>Bacteria</taxon>
        <taxon>Pseudomonadati</taxon>
        <taxon>Bacteroidota</taxon>
        <taxon>Sphingobacteriia</taxon>
        <taxon>Sphingobacteriales</taxon>
        <taxon>Sphingobacteriaceae</taxon>
        <taxon>Pedobacter</taxon>
    </lineage>
</organism>
<protein>
    <submittedName>
        <fullName evidence="1">Uncharacterized protein</fullName>
    </submittedName>
</protein>
<keyword evidence="2" id="KW-1185">Reference proteome</keyword>
<sequence length="159" mass="17905">MKYILFSCHIIMAMGLMNIISCKKQGGKNSPVLDLSVYFTYSNAIGSPLLSEAYIENLAVIYNVNGQEVRPNKTTGSEKGFELIPGPLNEKMLKVYPFPFLDTDEATVILRFNNNTEDKIVYKYLHPNRNSALTVSVTYNDVVVWTDTNSSNKIINIIK</sequence>
<dbReference type="Proteomes" id="UP000293925">
    <property type="component" value="Unassembled WGS sequence"/>
</dbReference>
<accession>A0A4R0Q1N7</accession>
<gene>
    <name evidence="1" type="ORF">EZ456_05245</name>
</gene>